<evidence type="ECO:0000256" key="5">
    <source>
        <dbReference type="ARBA" id="ARBA00022824"/>
    </source>
</evidence>
<feature type="compositionally biased region" description="Polar residues" evidence="9">
    <location>
        <begin position="299"/>
        <end position="313"/>
    </location>
</feature>
<keyword evidence="4 10" id="KW-0812">Transmembrane</keyword>
<keyword evidence="13" id="KW-1185">Reference proteome</keyword>
<feature type="transmembrane region" description="Helical" evidence="10">
    <location>
        <begin position="74"/>
        <end position="96"/>
    </location>
</feature>
<dbReference type="GO" id="GO:0005789">
    <property type="term" value="C:endoplasmic reticulum membrane"/>
    <property type="evidence" value="ECO:0007669"/>
    <property type="project" value="UniProtKB-SubCell"/>
</dbReference>
<evidence type="ECO:0000256" key="8">
    <source>
        <dbReference type="ARBA" id="ARBA00023136"/>
    </source>
</evidence>
<sequence>MMAVTEGMDDTAQGLDSQTIDLGATGRRNRPCSRQRVERVLAVKSAILMWLGPYEPVISYLQSVLVWERPLHSVLLYIAVNAVFWFFALSSLRMLFLLSAGLASAVCADTWRNRTWPKIIIKQPDEEKSSKGIVHPGILSVPELCEQLAEAWVTTSSFTQNLVRLRWHSPGKFCLLVCGFFTPLAMLGCYIPGLVLSYAVMLAGLLCPLAVYHRVWQQLLVHLDPARQWLDFSMSGYRMSQPKESQFLYQPVRHTCPTNGSDSEEELSTLCPKLDDAAMAEELAITDSEHSDAEVLHTDNGTLNLSRGQSPLTEDSEDLDRHSDPEESLACDFPNIPSVNPEAILRDDDDDTRIGLQSPGSSSSHGPGGILLDLDQENIDPKQSSSDQESEDFEVLDQSELSQMDPLGGSGQGGRLGQHQQQSNQETGFLYNLQGKTQ</sequence>
<evidence type="ECO:0000313" key="13">
    <source>
        <dbReference type="Proteomes" id="UP001046870"/>
    </source>
</evidence>
<dbReference type="PANTHER" id="PTHR28659:SF1">
    <property type="entry name" value="RETICULOPHAGY REGULATOR 3"/>
    <property type="match status" value="1"/>
</dbReference>
<evidence type="ECO:0000256" key="1">
    <source>
        <dbReference type="ARBA" id="ARBA00004477"/>
    </source>
</evidence>
<dbReference type="Pfam" id="PF24456">
    <property type="entry name" value="RHD_RETREG1-3"/>
    <property type="match status" value="1"/>
</dbReference>
<proteinExistence type="inferred from homology"/>
<evidence type="ECO:0000256" key="4">
    <source>
        <dbReference type="ARBA" id="ARBA00022692"/>
    </source>
</evidence>
<dbReference type="OrthoDB" id="10029527at2759"/>
<feature type="transmembrane region" description="Helical" evidence="10">
    <location>
        <begin position="173"/>
        <end position="193"/>
    </location>
</feature>
<dbReference type="InterPro" id="IPR043384">
    <property type="entry name" value="RETREG1/3"/>
</dbReference>
<comment type="caution">
    <text evidence="12">The sequence shown here is derived from an EMBL/GenBank/DDBJ whole genome shotgun (WGS) entry which is preliminary data.</text>
</comment>
<name>A0A9D3TJV2_MEGAT</name>
<feature type="region of interest" description="Disordered" evidence="9">
    <location>
        <begin position="299"/>
        <end position="438"/>
    </location>
</feature>
<dbReference type="InterPro" id="IPR057282">
    <property type="entry name" value="RETREG1-3-like_RHD"/>
</dbReference>
<keyword evidence="5" id="KW-0256">Endoplasmic reticulum</keyword>
<keyword evidence="7" id="KW-0072">Autophagy</keyword>
<comment type="subcellular location">
    <subcellularLocation>
        <location evidence="1">Endoplasmic reticulum membrane</location>
        <topology evidence="1">Multi-pass membrane protein</topology>
    </subcellularLocation>
</comment>
<gene>
    <name evidence="12" type="ORF">MATL_G00013230</name>
</gene>
<evidence type="ECO:0000259" key="11">
    <source>
        <dbReference type="Pfam" id="PF24456"/>
    </source>
</evidence>
<keyword evidence="6 10" id="KW-1133">Transmembrane helix</keyword>
<evidence type="ECO:0000256" key="2">
    <source>
        <dbReference type="ARBA" id="ARBA00006299"/>
    </source>
</evidence>
<dbReference type="PANTHER" id="PTHR28659">
    <property type="entry name" value="RETICULON-LIKE PROTEIN"/>
    <property type="match status" value="1"/>
</dbReference>
<evidence type="ECO:0000313" key="12">
    <source>
        <dbReference type="EMBL" id="KAG7492324.1"/>
    </source>
</evidence>
<evidence type="ECO:0000256" key="9">
    <source>
        <dbReference type="SAM" id="MobiDB-lite"/>
    </source>
</evidence>
<feature type="transmembrane region" description="Helical" evidence="10">
    <location>
        <begin position="37"/>
        <end position="54"/>
    </location>
</feature>
<dbReference type="AlphaFoldDB" id="A0A9D3TJV2"/>
<dbReference type="EMBL" id="JAFDVH010000001">
    <property type="protein sequence ID" value="KAG7492324.1"/>
    <property type="molecule type" value="Genomic_DNA"/>
</dbReference>
<evidence type="ECO:0000256" key="7">
    <source>
        <dbReference type="ARBA" id="ARBA00023006"/>
    </source>
</evidence>
<keyword evidence="8 10" id="KW-0472">Membrane</keyword>
<evidence type="ECO:0000256" key="10">
    <source>
        <dbReference type="SAM" id="Phobius"/>
    </source>
</evidence>
<evidence type="ECO:0000256" key="3">
    <source>
        <dbReference type="ARBA" id="ARBA00022553"/>
    </source>
</evidence>
<organism evidence="12 13">
    <name type="scientific">Megalops atlanticus</name>
    <name type="common">Tarpon</name>
    <name type="synonym">Clupea gigantea</name>
    <dbReference type="NCBI Taxonomy" id="7932"/>
    <lineage>
        <taxon>Eukaryota</taxon>
        <taxon>Metazoa</taxon>
        <taxon>Chordata</taxon>
        <taxon>Craniata</taxon>
        <taxon>Vertebrata</taxon>
        <taxon>Euteleostomi</taxon>
        <taxon>Actinopterygii</taxon>
        <taxon>Neopterygii</taxon>
        <taxon>Teleostei</taxon>
        <taxon>Elopiformes</taxon>
        <taxon>Megalopidae</taxon>
        <taxon>Megalops</taxon>
    </lineage>
</organism>
<reference evidence="12" key="1">
    <citation type="submission" date="2021-01" db="EMBL/GenBank/DDBJ databases">
        <authorList>
            <person name="Zahm M."/>
            <person name="Roques C."/>
            <person name="Cabau C."/>
            <person name="Klopp C."/>
            <person name="Donnadieu C."/>
            <person name="Jouanno E."/>
            <person name="Lampietro C."/>
            <person name="Louis A."/>
            <person name="Herpin A."/>
            <person name="Echchiki A."/>
            <person name="Berthelot C."/>
            <person name="Parey E."/>
            <person name="Roest-Crollius H."/>
            <person name="Braasch I."/>
            <person name="Postlethwait J."/>
            <person name="Bobe J."/>
            <person name="Montfort J."/>
            <person name="Bouchez O."/>
            <person name="Begum T."/>
            <person name="Mejri S."/>
            <person name="Adams A."/>
            <person name="Chen W.-J."/>
            <person name="Guiguen Y."/>
        </authorList>
    </citation>
    <scope>NUCLEOTIDE SEQUENCE</scope>
    <source>
        <strain evidence="12">YG-15Mar2019-1</strain>
        <tissue evidence="12">Brain</tissue>
    </source>
</reference>
<protein>
    <recommendedName>
        <fullName evidence="11">RETREG1-3/ARL6IP-like N-terminal reticulon-homology domain-containing protein</fullName>
    </recommendedName>
</protein>
<evidence type="ECO:0000256" key="6">
    <source>
        <dbReference type="ARBA" id="ARBA00022989"/>
    </source>
</evidence>
<dbReference type="Proteomes" id="UP001046870">
    <property type="component" value="Chromosome 1"/>
</dbReference>
<accession>A0A9D3TJV2</accession>
<comment type="similarity">
    <text evidence="2">Belongs to the RETREG family.</text>
</comment>
<keyword evidence="3" id="KW-0597">Phosphoprotein</keyword>
<feature type="compositionally biased region" description="Acidic residues" evidence="9">
    <location>
        <begin position="388"/>
        <end position="397"/>
    </location>
</feature>
<dbReference type="GO" id="GO:0061709">
    <property type="term" value="P:reticulophagy"/>
    <property type="evidence" value="ECO:0007669"/>
    <property type="project" value="InterPro"/>
</dbReference>
<feature type="domain" description="RETREG1-3/ARL6IP-like N-terminal reticulon-homology" evidence="11">
    <location>
        <begin position="52"/>
        <end position="234"/>
    </location>
</feature>